<dbReference type="Pfam" id="PF00575">
    <property type="entry name" value="S1"/>
    <property type="match status" value="6"/>
</dbReference>
<evidence type="ECO:0000259" key="8">
    <source>
        <dbReference type="PROSITE" id="PS50126"/>
    </source>
</evidence>
<dbReference type="NCBIfam" id="NF004954">
    <property type="entry name" value="PRK06299.1-4"/>
    <property type="match status" value="1"/>
</dbReference>
<dbReference type="AlphaFoldDB" id="A0AAW9R411"/>
<dbReference type="InterPro" id="IPR035104">
    <property type="entry name" value="Ribosomal_protein_S1-like"/>
</dbReference>
<dbReference type="Proteomes" id="UP001364472">
    <property type="component" value="Unassembled WGS sequence"/>
</dbReference>
<evidence type="ECO:0000256" key="2">
    <source>
        <dbReference type="ARBA" id="ARBA00022737"/>
    </source>
</evidence>
<reference evidence="9 10" key="1">
    <citation type="journal article" date="2016" name="Antonie Van Leeuwenhoek">
        <title>Denitratimonas tolerans gen. nov., sp. nov., a denitrifying bacterium isolated from a bioreactor for tannery wastewater treatment.</title>
        <authorList>
            <person name="Han S.I."/>
            <person name="Kim J.O."/>
            <person name="Lee Y.R."/>
            <person name="Ekpeghere K.I."/>
            <person name="Koh S.C."/>
            <person name="Whang K.S."/>
        </authorList>
    </citation>
    <scope>NUCLEOTIDE SEQUENCE [LARGE SCALE GENOMIC DNA]</scope>
    <source>
        <strain evidence="9 10">KACC 17565</strain>
    </source>
</reference>
<accession>A0AAW9R411</accession>
<feature type="domain" description="S1 motif" evidence="8">
    <location>
        <begin position="105"/>
        <end position="171"/>
    </location>
</feature>
<dbReference type="GO" id="GO:0003729">
    <property type="term" value="F:mRNA binding"/>
    <property type="evidence" value="ECO:0007669"/>
    <property type="project" value="TreeGrafter"/>
</dbReference>
<dbReference type="FunFam" id="2.40.50.140:FF:000011">
    <property type="entry name" value="30S ribosomal protein S1"/>
    <property type="match status" value="1"/>
</dbReference>
<proteinExistence type="inferred from homology"/>
<protein>
    <recommendedName>
        <fullName evidence="6">Small ribosomal subunit protein bS1</fullName>
    </recommendedName>
    <alternativeName>
        <fullName evidence="7">30S ribosomal protein S1</fullName>
    </alternativeName>
</protein>
<sequence>MTESFAELFEESEKLSKLKPGAIVIGVVVDVRNDVVVINAGLKSEGIVPIEQFRNEAGEIDVGIGDEVKVALDSLENGFGETVLSREKAKRAMVWDELEEAMEAGEIITGRISGKVKGGFTVDVKDVRAFLPGSLVDVRPVRDPVYLEGKELEFKIIKLDRKRNNVVVSRRAVVESEHSEEREQLLERLQEGAIVDGVVKNLTDYGAFVDLGGIDGLLHITDMAWKRVRHPSEVVEVGQEMKVRVLKFDRERNRVSLGLKQLGEDPWDNIARRYPTGARLFGKVSNVTDYGCFVEIEPGVEGLVHVSEMDWTNKNVNPSKVVQVGDETEVVVLDVDEERRRISLGIKQTRSNPWEAFAAIFKKGDKVSGQIKSITDFGIFVGLDGGIDGLVHLSDISWNATGEELVRQFKKGDTVEAVVLAVDPERERISLGVKQLEQDPFGQYMAAHPKGSVVTGTVKEVDPRGATIELAEGIEGYVRANDIAKERVEDATQHLKVGDEVEAKYIGLDRKGRTLQLSIRAKDDAELAETLAEYQSASGGTTKLGALLREQLGGKSE</sequence>
<dbReference type="InterPro" id="IPR012340">
    <property type="entry name" value="NA-bd_OB-fold"/>
</dbReference>
<evidence type="ECO:0000313" key="10">
    <source>
        <dbReference type="Proteomes" id="UP001364472"/>
    </source>
</evidence>
<dbReference type="PRINTS" id="PR00681">
    <property type="entry name" value="RIBOSOMALS1"/>
</dbReference>
<dbReference type="NCBIfam" id="NF004952">
    <property type="entry name" value="PRK06299.1-2"/>
    <property type="match status" value="1"/>
</dbReference>
<dbReference type="GO" id="GO:0006412">
    <property type="term" value="P:translation"/>
    <property type="evidence" value="ECO:0007669"/>
    <property type="project" value="InterPro"/>
</dbReference>
<evidence type="ECO:0000313" key="9">
    <source>
        <dbReference type="EMBL" id="MEJ1249470.1"/>
    </source>
</evidence>
<dbReference type="SMART" id="SM00316">
    <property type="entry name" value="S1"/>
    <property type="match status" value="6"/>
</dbReference>
<keyword evidence="10" id="KW-1185">Reference proteome</keyword>
<dbReference type="Gene3D" id="2.40.50.140">
    <property type="entry name" value="Nucleic acid-binding proteins"/>
    <property type="match status" value="6"/>
</dbReference>
<evidence type="ECO:0000256" key="6">
    <source>
        <dbReference type="ARBA" id="ARBA00035293"/>
    </source>
</evidence>
<dbReference type="FunFam" id="2.40.50.140:FF:000016">
    <property type="entry name" value="30S ribosomal protein S1"/>
    <property type="match status" value="1"/>
</dbReference>
<dbReference type="InterPro" id="IPR050437">
    <property type="entry name" value="Ribos_protein_bS1-like"/>
</dbReference>
<keyword evidence="3" id="KW-0694">RNA-binding</keyword>
<feature type="domain" description="S1 motif" evidence="8">
    <location>
        <begin position="277"/>
        <end position="347"/>
    </location>
</feature>
<evidence type="ECO:0000256" key="3">
    <source>
        <dbReference type="ARBA" id="ARBA00022884"/>
    </source>
</evidence>
<evidence type="ECO:0000256" key="7">
    <source>
        <dbReference type="ARBA" id="ARBA00035517"/>
    </source>
</evidence>
<comment type="caution">
    <text evidence="9">The sequence shown here is derived from an EMBL/GenBank/DDBJ whole genome shotgun (WGS) entry which is preliminary data.</text>
</comment>
<dbReference type="FunFam" id="2.40.50.140:FF:000018">
    <property type="entry name" value="30S ribosomal protein S1"/>
    <property type="match status" value="1"/>
</dbReference>
<feature type="domain" description="S1 motif" evidence="8">
    <location>
        <begin position="364"/>
        <end position="434"/>
    </location>
</feature>
<dbReference type="CDD" id="cd05691">
    <property type="entry name" value="S1_RPS1_repeat_ec6"/>
    <property type="match status" value="1"/>
</dbReference>
<dbReference type="CDD" id="cd04465">
    <property type="entry name" value="S1_RPS1_repeat_ec2_hs2"/>
    <property type="match status" value="1"/>
</dbReference>
<evidence type="ECO:0000256" key="4">
    <source>
        <dbReference type="ARBA" id="ARBA00022980"/>
    </source>
</evidence>
<dbReference type="PANTHER" id="PTHR10724">
    <property type="entry name" value="30S RIBOSOMAL PROTEIN S1"/>
    <property type="match status" value="1"/>
</dbReference>
<dbReference type="GO" id="GO:0022627">
    <property type="term" value="C:cytosolic small ribosomal subunit"/>
    <property type="evidence" value="ECO:0007669"/>
    <property type="project" value="TreeGrafter"/>
</dbReference>
<keyword evidence="2" id="KW-0677">Repeat</keyword>
<dbReference type="FunFam" id="2.40.50.140:FF:000017">
    <property type="entry name" value="30S ribosomal protein S1"/>
    <property type="match status" value="1"/>
</dbReference>
<gene>
    <name evidence="9" type="primary">rpsA</name>
    <name evidence="9" type="ORF">WB794_07265</name>
</gene>
<feature type="domain" description="S1 motif" evidence="8">
    <location>
        <begin position="192"/>
        <end position="260"/>
    </location>
</feature>
<dbReference type="NCBIfam" id="TIGR00717">
    <property type="entry name" value="rpsA"/>
    <property type="match status" value="1"/>
</dbReference>
<evidence type="ECO:0000256" key="1">
    <source>
        <dbReference type="ARBA" id="ARBA00006767"/>
    </source>
</evidence>
<name>A0AAW9R411_9GAMM</name>
<dbReference type="PANTHER" id="PTHR10724:SF7">
    <property type="entry name" value="SMALL RIBOSOMAL SUBUNIT PROTEIN BS1C"/>
    <property type="match status" value="1"/>
</dbReference>
<dbReference type="FunFam" id="2.40.50.140:FF:000036">
    <property type="entry name" value="30S ribosomal protein S1"/>
    <property type="match status" value="1"/>
</dbReference>
<dbReference type="FunFam" id="2.40.50.140:FF:000021">
    <property type="entry name" value="30S ribosomal protein S1"/>
    <property type="match status" value="1"/>
</dbReference>
<dbReference type="CDD" id="cd05688">
    <property type="entry name" value="S1_RPS1_repeat_ec3"/>
    <property type="match status" value="1"/>
</dbReference>
<dbReference type="InterPro" id="IPR003029">
    <property type="entry name" value="S1_domain"/>
</dbReference>
<feature type="domain" description="S1 motif" evidence="8">
    <location>
        <begin position="21"/>
        <end position="87"/>
    </location>
</feature>
<dbReference type="EMBL" id="JBBDHC010000008">
    <property type="protein sequence ID" value="MEJ1249470.1"/>
    <property type="molecule type" value="Genomic_DNA"/>
</dbReference>
<dbReference type="PROSITE" id="PS50126">
    <property type="entry name" value="S1"/>
    <property type="match status" value="6"/>
</dbReference>
<keyword evidence="4 9" id="KW-0689">Ribosomal protein</keyword>
<dbReference type="InterPro" id="IPR000110">
    <property type="entry name" value="Ribosomal_bS1"/>
</dbReference>
<keyword evidence="5" id="KW-0687">Ribonucleoprotein</keyword>
<dbReference type="RefSeq" id="WP_337335185.1">
    <property type="nucleotide sequence ID" value="NZ_JBBDHC010000008.1"/>
</dbReference>
<organism evidence="9 10">
    <name type="scientific">Denitratimonas tolerans</name>
    <dbReference type="NCBI Taxonomy" id="1338420"/>
    <lineage>
        <taxon>Bacteria</taxon>
        <taxon>Pseudomonadati</taxon>
        <taxon>Pseudomonadota</taxon>
        <taxon>Gammaproteobacteria</taxon>
        <taxon>Lysobacterales</taxon>
        <taxon>Lysobacteraceae</taxon>
        <taxon>Denitratimonas</taxon>
    </lineage>
</organism>
<evidence type="ECO:0000256" key="5">
    <source>
        <dbReference type="ARBA" id="ARBA00023274"/>
    </source>
</evidence>
<comment type="similarity">
    <text evidence="1">Belongs to the bacterial ribosomal protein bS1 family.</text>
</comment>
<dbReference type="GO" id="GO:0003735">
    <property type="term" value="F:structural constituent of ribosome"/>
    <property type="evidence" value="ECO:0007669"/>
    <property type="project" value="InterPro"/>
</dbReference>
<feature type="domain" description="S1 motif" evidence="8">
    <location>
        <begin position="451"/>
        <end position="520"/>
    </location>
</feature>
<dbReference type="CDD" id="cd05689">
    <property type="entry name" value="S1_RPS1_repeat_ec4"/>
    <property type="match status" value="1"/>
</dbReference>
<dbReference type="SUPFAM" id="SSF50249">
    <property type="entry name" value="Nucleic acid-binding proteins"/>
    <property type="match status" value="6"/>
</dbReference>